<feature type="transmembrane region" description="Helical" evidence="2">
    <location>
        <begin position="258"/>
        <end position="277"/>
    </location>
</feature>
<keyword evidence="2" id="KW-0472">Membrane</keyword>
<feature type="transmembrane region" description="Helical" evidence="2">
    <location>
        <begin position="230"/>
        <end position="251"/>
    </location>
</feature>
<feature type="region of interest" description="Disordered" evidence="1">
    <location>
        <begin position="406"/>
        <end position="530"/>
    </location>
</feature>
<reference evidence="4" key="1">
    <citation type="journal article" date="2014" name="Genome Biol. Evol.">
        <title>Three classes of plasmid (47-63 kb) carry the type B neurotoxin gene cluster of group II Clostridium botulinum.</title>
        <authorList>
            <person name="Carter A.T."/>
            <person name="Austin J.W."/>
            <person name="Weedmark K.A."/>
            <person name="Corbett C."/>
            <person name="Peck M.W."/>
        </authorList>
    </citation>
    <scope>NUCLEOTIDE SEQUENCE</scope>
    <source>
        <strain evidence="4">IFR_05/025</strain>
        <plasmid evidence="4">p05/025</plasmid>
    </source>
</reference>
<feature type="compositionally biased region" description="Basic and acidic residues" evidence="1">
    <location>
        <begin position="427"/>
        <end position="438"/>
    </location>
</feature>
<geneLocation type="plasmid" evidence="4">
    <name>p05/025</name>
</geneLocation>
<feature type="transmembrane region" description="Helical" evidence="2">
    <location>
        <begin position="108"/>
        <end position="126"/>
    </location>
</feature>
<feature type="transmembrane region" description="Helical" evidence="2">
    <location>
        <begin position="322"/>
        <end position="340"/>
    </location>
</feature>
<protein>
    <submittedName>
        <fullName evidence="4">Putative N-terminal transmembrane protein with C-terminal repeat</fullName>
    </submittedName>
</protein>
<dbReference type="InterPro" id="IPR058521">
    <property type="entry name" value="DUF8208"/>
</dbReference>
<feature type="compositionally biased region" description="Basic and acidic residues" evidence="1">
    <location>
        <begin position="496"/>
        <end position="510"/>
    </location>
</feature>
<accession>A0A0A0UXW3</accession>
<dbReference type="EMBL" id="KJ776581">
    <property type="protein sequence ID" value="AIW54795.1"/>
    <property type="molecule type" value="Genomic_DNA"/>
</dbReference>
<name>A0A0A0UXW3_CLOBO</name>
<evidence type="ECO:0000256" key="2">
    <source>
        <dbReference type="SAM" id="Phobius"/>
    </source>
</evidence>
<evidence type="ECO:0000259" key="3">
    <source>
        <dbReference type="Pfam" id="PF26635"/>
    </source>
</evidence>
<keyword evidence="2" id="KW-1133">Transmembrane helix</keyword>
<feature type="compositionally biased region" description="Low complexity" evidence="1">
    <location>
        <begin position="659"/>
        <end position="672"/>
    </location>
</feature>
<dbReference type="NCBIfam" id="NF045890">
    <property type="entry name" value="conj_pls20_p028"/>
    <property type="match status" value="1"/>
</dbReference>
<feature type="compositionally biased region" description="Basic and acidic residues" evidence="1">
    <location>
        <begin position="673"/>
        <end position="718"/>
    </location>
</feature>
<evidence type="ECO:0000313" key="4">
    <source>
        <dbReference type="EMBL" id="AIW54795.1"/>
    </source>
</evidence>
<feature type="transmembrane region" description="Helical" evidence="2">
    <location>
        <begin position="78"/>
        <end position="96"/>
    </location>
</feature>
<keyword evidence="2 4" id="KW-0812">Transmembrane</keyword>
<feature type="compositionally biased region" description="Basic and acidic residues" evidence="1">
    <location>
        <begin position="452"/>
        <end position="471"/>
    </location>
</feature>
<feature type="region of interest" description="Disordered" evidence="1">
    <location>
        <begin position="659"/>
        <end position="768"/>
    </location>
</feature>
<feature type="region of interest" description="Disordered" evidence="1">
    <location>
        <begin position="581"/>
        <end position="601"/>
    </location>
</feature>
<feature type="compositionally biased region" description="Polar residues" evidence="1">
    <location>
        <begin position="727"/>
        <end position="757"/>
    </location>
</feature>
<sequence>MNGLLLSIEGTARLLHDNNITQIADAISIGFRWIGWRIIEFLSRIINTLEASATKLCTLNGFFNSTEVNTLINRYKPLVWMILGISIAIVGMKIIFNRVKNRGDLAPNLMFSVCVLILLPVMMLKIDTMSTLAIQDLNSYNISSANTIVKNNLHDIYYLDSVNYDLTGNKNNISANDILSIDINEKLDTDNISISHRKIFKNKIIKDSNGSSVMTKLKQGWFFYEQFYRYNLDFVVTLISLGAIGITLICISLKSVRLIFEIAVNKFLATLFAFADIESGKKLKAILKHIGSMFAVLVTMSVMLKFYVLFNSYLSRIESTNLFDDFTKVIVILGVSIAVIDGPNIIEQVFGIDAGLKSGLGVVVGGYGAAKVVGGIGKGIAGEFKRMLSNPAEKLKNKVKSGISEKFAGNKDKSGAGNNNLANEMKSNNDKSSNKDKNLPTLQEQMNNKKNNNNEEKGSMKDLNDRNKPIDKAINNISNKDIDKPMNDAIKNLNNNDKDMDNLSNKDKPINDAIKNLNNKDNGKPIGEAMNNLNSKDNGKPIGEAMNNLNSKDNGKPMAEAMNNVNSKDNEKPIGEAMNNVNSKDNGKPIGEAMNNVNSKGNGKPMAEAMNNVNSKDNVRPMVGAMNNVNNKDNGKPMVGAMNNVNGKDNGKPIAESINNLNSKNNGNLINESTKKLENNKENTKSMNESMKKLENNKENTKSMNESMKKLENNKEKNNLINESINVSGSSKNSQVINSKKNESRMNQSVKNKNSAIANEFKEKGGKK</sequence>
<evidence type="ECO:0000256" key="1">
    <source>
        <dbReference type="SAM" id="MobiDB-lite"/>
    </source>
</evidence>
<feature type="transmembrane region" description="Helical" evidence="2">
    <location>
        <begin position="289"/>
        <end position="310"/>
    </location>
</feature>
<dbReference type="InterPro" id="IPR058066">
    <property type="entry name" value="pXO2-14_N"/>
</dbReference>
<dbReference type="Pfam" id="PF26635">
    <property type="entry name" value="DUF8208"/>
    <property type="match status" value="1"/>
</dbReference>
<feature type="domain" description="DUF8208" evidence="3">
    <location>
        <begin position="25"/>
        <end position="367"/>
    </location>
</feature>
<organism evidence="4">
    <name type="scientific">Clostridium botulinum</name>
    <dbReference type="NCBI Taxonomy" id="1491"/>
    <lineage>
        <taxon>Bacteria</taxon>
        <taxon>Bacillati</taxon>
        <taxon>Bacillota</taxon>
        <taxon>Clostridia</taxon>
        <taxon>Eubacteriales</taxon>
        <taxon>Clostridiaceae</taxon>
        <taxon>Clostridium</taxon>
    </lineage>
</organism>
<dbReference type="AlphaFoldDB" id="A0A0A0UXW3"/>
<dbReference type="RefSeq" id="WP_172685623.1">
    <property type="nucleotide sequence ID" value="NZ_KJ776581.1"/>
</dbReference>
<proteinExistence type="predicted"/>
<keyword evidence="4" id="KW-0614">Plasmid</keyword>